<protein>
    <submittedName>
        <fullName evidence="1">Uncharacterized protein</fullName>
    </submittedName>
</protein>
<comment type="caution">
    <text evidence="1">The sequence shown here is derived from an EMBL/GenBank/DDBJ whole genome shotgun (WGS) entry which is preliminary data.</text>
</comment>
<dbReference type="EMBL" id="JACBPP010000006">
    <property type="protein sequence ID" value="KAF8000827.1"/>
    <property type="molecule type" value="Genomic_DNA"/>
</dbReference>
<accession>A0A8H7GPR7</accession>
<organism evidence="1 2">
    <name type="scientific">Metschnikowia pulcherrima</name>
    <dbReference type="NCBI Taxonomy" id="27326"/>
    <lineage>
        <taxon>Eukaryota</taxon>
        <taxon>Fungi</taxon>
        <taxon>Dikarya</taxon>
        <taxon>Ascomycota</taxon>
        <taxon>Saccharomycotina</taxon>
        <taxon>Pichiomycetes</taxon>
        <taxon>Metschnikowiaceae</taxon>
        <taxon>Metschnikowia</taxon>
    </lineage>
</organism>
<gene>
    <name evidence="1" type="ORF">HF325_004616</name>
</gene>
<name>A0A8H7GPR7_9ASCO</name>
<dbReference type="AlphaFoldDB" id="A0A8H7GPR7"/>
<evidence type="ECO:0000313" key="1">
    <source>
        <dbReference type="EMBL" id="KAF8000827.1"/>
    </source>
</evidence>
<keyword evidence="2" id="KW-1185">Reference proteome</keyword>
<proteinExistence type="predicted"/>
<reference evidence="1" key="1">
    <citation type="submission" date="2020-10" db="EMBL/GenBank/DDBJ databases">
        <title>The Whole-Genome Sequence of Metschnikowia persimmonesis, a Novel Endophytic Yeast Species Isolated from Medicinal Plant Diospyros kaki Thumb.</title>
        <authorList>
            <person name="Rahmat E."/>
            <person name="Kang Y."/>
        </authorList>
    </citation>
    <scope>NUCLEOTIDE SEQUENCE</scope>
    <source>
        <strain evidence="1">KIOM G15050</strain>
    </source>
</reference>
<evidence type="ECO:0000313" key="2">
    <source>
        <dbReference type="Proteomes" id="UP000649328"/>
    </source>
</evidence>
<dbReference type="Proteomes" id="UP000649328">
    <property type="component" value="Unassembled WGS sequence"/>
</dbReference>
<sequence length="64" mass="7367">MIIGKGVRRPRLHRVAANINILNSFKTASMVFQLPCTTLNDSPEQLHQYLSHEGREIFLVLPFF</sequence>